<feature type="modified residue" description="N6-(pyridoxal phosphate)lysine" evidence="5">
    <location>
        <position position="195"/>
    </location>
</feature>
<evidence type="ECO:0000256" key="1">
    <source>
        <dbReference type="ARBA" id="ARBA00001933"/>
    </source>
</evidence>
<protein>
    <submittedName>
        <fullName evidence="9">Aminotransferase class V</fullName>
    </submittedName>
</protein>
<dbReference type="Pfam" id="PF00266">
    <property type="entry name" value="Aminotran_5"/>
    <property type="match status" value="1"/>
</dbReference>
<keyword evidence="9" id="KW-0032">Aminotransferase</keyword>
<dbReference type="InterPro" id="IPR015422">
    <property type="entry name" value="PyrdxlP-dep_Trfase_small"/>
</dbReference>
<organism evidence="9 10">
    <name type="scientific">Staphylococcus ureilyticus</name>
    <name type="common">Staphylococcus cohnii subsp. urealyticus</name>
    <dbReference type="NCBI Taxonomy" id="94138"/>
    <lineage>
        <taxon>Bacteria</taxon>
        <taxon>Bacillati</taxon>
        <taxon>Bacillota</taxon>
        <taxon>Bacilli</taxon>
        <taxon>Bacillales</taxon>
        <taxon>Staphylococcaceae</taxon>
        <taxon>Staphylococcus</taxon>
        <taxon>Staphylococcus cohnii species complex</taxon>
    </lineage>
</organism>
<dbReference type="PANTHER" id="PTHR21152">
    <property type="entry name" value="AMINOTRANSFERASE CLASS V"/>
    <property type="match status" value="1"/>
</dbReference>
<dbReference type="EMBL" id="BKAW01000005">
    <property type="protein sequence ID" value="GEQ02766.1"/>
    <property type="molecule type" value="Genomic_DNA"/>
</dbReference>
<comment type="caution">
    <text evidence="9">The sequence shown here is derived from an EMBL/GenBank/DDBJ whole genome shotgun (WGS) entry which is preliminary data.</text>
</comment>
<evidence type="ECO:0000256" key="5">
    <source>
        <dbReference type="PIRSR" id="PIRSR000524-50"/>
    </source>
</evidence>
<dbReference type="InterPro" id="IPR015421">
    <property type="entry name" value="PyrdxlP-dep_Trfase_major"/>
</dbReference>
<evidence type="ECO:0000256" key="4">
    <source>
        <dbReference type="PIRSR" id="PIRSR000524-1"/>
    </source>
</evidence>
<sequence>MKYYHPLLLTPGPTPVPEHILHATQLPMVGHRSSDFEAIAEQAFKSLKPIFGSKNEVMILTSSGTSVLEASMLNIANPDDDIVVIVSGAFGNRFKQIAETYYDNVHIFEVEWGQAVSVPDFIDFLKSLNTEITAVFSQYCETSTAVLHPVHELGKALNDFDSSIYFVVDGVSCIGAVDVDLERDYIDVLVSGSQKAIMLPPGLGFVAYNNRAKERFNAVETPRFYLDLNKYLKSLAEHSTPFTPNVSLFRGVNAYAELINAEGLDQVVARHYAIRDGLRQALKALDLELLVQDVYASPTVTAFTPKSKDELNYIKSELKNRFAITIAGGQGHLKGQILRIGHMGQISPFDILQVVSALEILLSEFRNESYVGKAITQYMEVVKAYV</sequence>
<dbReference type="Gene3D" id="3.90.1150.10">
    <property type="entry name" value="Aspartate Aminotransferase, domain 1"/>
    <property type="match status" value="1"/>
</dbReference>
<comment type="cofactor">
    <cofactor evidence="1 5 7">
        <name>pyridoxal 5'-phosphate</name>
        <dbReference type="ChEBI" id="CHEBI:597326"/>
    </cofactor>
</comment>
<comment type="similarity">
    <text evidence="2 6">Belongs to the class-V pyridoxal-phosphate-dependent aminotransferase family.</text>
</comment>
<dbReference type="GO" id="GO:0008453">
    <property type="term" value="F:alanine-glyoxylate transaminase activity"/>
    <property type="evidence" value="ECO:0007669"/>
    <property type="project" value="TreeGrafter"/>
</dbReference>
<reference evidence="9 10" key="1">
    <citation type="submission" date="2019-07" db="EMBL/GenBank/DDBJ databases">
        <title>Whole genome shotgun sequence of Staphylococcus cohnii subsp. urealyticus NBRC 109766.</title>
        <authorList>
            <person name="Hosoyama A."/>
            <person name="Uohara A."/>
            <person name="Ohji S."/>
            <person name="Ichikawa N."/>
        </authorList>
    </citation>
    <scope>NUCLEOTIDE SEQUENCE [LARGE SCALE GENOMIC DNA]</scope>
    <source>
        <strain evidence="9 10">NBRC 109766</strain>
    </source>
</reference>
<dbReference type="InterPro" id="IPR020578">
    <property type="entry name" value="Aminotrans_V_PyrdxlP_BS"/>
</dbReference>
<feature type="domain" description="Aminotransferase class V" evidence="8">
    <location>
        <begin position="28"/>
        <end position="330"/>
    </location>
</feature>
<evidence type="ECO:0000259" key="8">
    <source>
        <dbReference type="Pfam" id="PF00266"/>
    </source>
</evidence>
<evidence type="ECO:0000256" key="7">
    <source>
        <dbReference type="RuleBase" id="RU004504"/>
    </source>
</evidence>
<evidence type="ECO:0000256" key="3">
    <source>
        <dbReference type="ARBA" id="ARBA00022898"/>
    </source>
</evidence>
<dbReference type="AlphaFoldDB" id="A0AB34AHI8"/>
<dbReference type="PROSITE" id="PS00595">
    <property type="entry name" value="AA_TRANSFER_CLASS_5"/>
    <property type="match status" value="1"/>
</dbReference>
<dbReference type="GO" id="GO:0019265">
    <property type="term" value="P:glycine biosynthetic process, by transamination of glyoxylate"/>
    <property type="evidence" value="ECO:0007669"/>
    <property type="project" value="TreeGrafter"/>
</dbReference>
<dbReference type="InterPro" id="IPR024169">
    <property type="entry name" value="SP_NH2Trfase/AEP_transaminase"/>
</dbReference>
<dbReference type="GO" id="GO:0004760">
    <property type="term" value="F:L-serine-pyruvate transaminase activity"/>
    <property type="evidence" value="ECO:0007669"/>
    <property type="project" value="TreeGrafter"/>
</dbReference>
<feature type="binding site" evidence="4">
    <location>
        <position position="339"/>
    </location>
    <ligand>
        <name>substrate</name>
    </ligand>
</feature>
<dbReference type="InterPro" id="IPR000192">
    <property type="entry name" value="Aminotrans_V_dom"/>
</dbReference>
<keyword evidence="10" id="KW-1185">Reference proteome</keyword>
<dbReference type="Gene3D" id="3.40.640.10">
    <property type="entry name" value="Type I PLP-dependent aspartate aminotransferase-like (Major domain)"/>
    <property type="match status" value="1"/>
</dbReference>
<evidence type="ECO:0000313" key="10">
    <source>
        <dbReference type="Proteomes" id="UP000321839"/>
    </source>
</evidence>
<proteinExistence type="inferred from homology"/>
<gene>
    <name evidence="9" type="ORF">SCO02_12070</name>
</gene>
<keyword evidence="9" id="KW-0808">Transferase</keyword>
<accession>A0AB34AHI8</accession>
<evidence type="ECO:0000256" key="6">
    <source>
        <dbReference type="RuleBase" id="RU004075"/>
    </source>
</evidence>
<dbReference type="InterPro" id="IPR015424">
    <property type="entry name" value="PyrdxlP-dep_Trfase"/>
</dbReference>
<keyword evidence="3 5" id="KW-0663">Pyridoxal phosphate</keyword>
<evidence type="ECO:0000313" key="9">
    <source>
        <dbReference type="EMBL" id="GEQ02766.1"/>
    </source>
</evidence>
<dbReference type="Proteomes" id="UP000321839">
    <property type="component" value="Unassembled WGS sequence"/>
</dbReference>
<dbReference type="PIRSF" id="PIRSF000524">
    <property type="entry name" value="SPT"/>
    <property type="match status" value="1"/>
</dbReference>
<dbReference type="SUPFAM" id="SSF53383">
    <property type="entry name" value="PLP-dependent transferases"/>
    <property type="match status" value="1"/>
</dbReference>
<evidence type="ECO:0000256" key="2">
    <source>
        <dbReference type="ARBA" id="ARBA00009236"/>
    </source>
</evidence>
<dbReference type="PANTHER" id="PTHR21152:SF40">
    <property type="entry name" value="ALANINE--GLYOXYLATE AMINOTRANSFERASE"/>
    <property type="match status" value="1"/>
</dbReference>
<name>A0AB34AHI8_STAUR</name>
<dbReference type="RefSeq" id="WP_073341704.1">
    <property type="nucleotide sequence ID" value="NZ_BKAW01000005.1"/>
</dbReference>